<accession>A0A841BFF3</accession>
<dbReference type="Proteomes" id="UP000580861">
    <property type="component" value="Unassembled WGS sequence"/>
</dbReference>
<organism evidence="1 2">
    <name type="scientific">Amycolatopsis umgeniensis</name>
    <dbReference type="NCBI Taxonomy" id="336628"/>
    <lineage>
        <taxon>Bacteria</taxon>
        <taxon>Bacillati</taxon>
        <taxon>Actinomycetota</taxon>
        <taxon>Actinomycetes</taxon>
        <taxon>Pseudonocardiales</taxon>
        <taxon>Pseudonocardiaceae</taxon>
        <taxon>Amycolatopsis</taxon>
    </lineage>
</organism>
<name>A0A841BFF3_9PSEU</name>
<proteinExistence type="predicted"/>
<dbReference type="CDD" id="cd02972">
    <property type="entry name" value="DsbA_family"/>
    <property type="match status" value="1"/>
</dbReference>
<reference evidence="1 2" key="1">
    <citation type="submission" date="2020-08" db="EMBL/GenBank/DDBJ databases">
        <title>Sequencing the genomes of 1000 actinobacteria strains.</title>
        <authorList>
            <person name="Klenk H.-P."/>
        </authorList>
    </citation>
    <scope>NUCLEOTIDE SEQUENCE [LARGE SCALE GENOMIC DNA]</scope>
    <source>
        <strain evidence="1 2">DSM 45272</strain>
    </source>
</reference>
<keyword evidence="2" id="KW-1185">Reference proteome</keyword>
<sequence length="202" mass="22672">MKDRVPVDFWFDAMCPWSWIASRWLIEASEVRPIEIRWHVMSWSVLQHGRDIPEEHQAIVDEGWGPARVTIAAEQRHGNKVLGPLYTAFGTRYQYQGRILDREAIIESLREADLPIDLADAADTEDYDAALWASHHDGMSRVGYEVGTPVIAIRGVAFFGPVISPIPRGEAAGTLYDGISALASVDGFFELKRSRTRPPLVD</sequence>
<dbReference type="Gene3D" id="3.40.30.10">
    <property type="entry name" value="Glutaredoxin"/>
    <property type="match status" value="1"/>
</dbReference>
<evidence type="ECO:0000313" key="2">
    <source>
        <dbReference type="Proteomes" id="UP000580861"/>
    </source>
</evidence>
<dbReference type="InterPro" id="IPR053977">
    <property type="entry name" value="Rv2466c-like"/>
</dbReference>
<dbReference type="RefSeq" id="WP_184903741.1">
    <property type="nucleotide sequence ID" value="NZ_JACHMX010000001.1"/>
</dbReference>
<dbReference type="AlphaFoldDB" id="A0A841BFF3"/>
<gene>
    <name evidence="1" type="ORF">HDA45_007625</name>
</gene>
<dbReference type="InterPro" id="IPR036249">
    <property type="entry name" value="Thioredoxin-like_sf"/>
</dbReference>
<keyword evidence="1" id="KW-0413">Isomerase</keyword>
<dbReference type="EMBL" id="JACHMX010000001">
    <property type="protein sequence ID" value="MBB5857538.1"/>
    <property type="molecule type" value="Genomic_DNA"/>
</dbReference>
<protein>
    <submittedName>
        <fullName evidence="1">2-hydroxychromene-2-carboxylate isomerase</fullName>
    </submittedName>
</protein>
<comment type="caution">
    <text evidence="1">The sequence shown here is derived from an EMBL/GenBank/DDBJ whole genome shotgun (WGS) entry which is preliminary data.</text>
</comment>
<evidence type="ECO:0000313" key="1">
    <source>
        <dbReference type="EMBL" id="MBB5857538.1"/>
    </source>
</evidence>
<dbReference type="Pfam" id="PF22234">
    <property type="entry name" value="Rv2466c-like"/>
    <property type="match status" value="1"/>
</dbReference>
<dbReference type="SUPFAM" id="SSF52833">
    <property type="entry name" value="Thioredoxin-like"/>
    <property type="match status" value="1"/>
</dbReference>
<dbReference type="GO" id="GO:0016853">
    <property type="term" value="F:isomerase activity"/>
    <property type="evidence" value="ECO:0007669"/>
    <property type="project" value="UniProtKB-KW"/>
</dbReference>